<dbReference type="InterPro" id="IPR013083">
    <property type="entry name" value="Znf_RING/FYVE/PHD"/>
</dbReference>
<evidence type="ECO:0000256" key="4">
    <source>
        <dbReference type="PROSITE-ProRule" id="PRU00175"/>
    </source>
</evidence>
<dbReference type="GO" id="GO:0008270">
    <property type="term" value="F:zinc ion binding"/>
    <property type="evidence" value="ECO:0007669"/>
    <property type="project" value="UniProtKB-KW"/>
</dbReference>
<dbReference type="STRING" id="1169540.A0A0G4H2Q1"/>
<gene>
    <name evidence="7" type="ORF">Vbra_19437</name>
</gene>
<keyword evidence="1" id="KW-0479">Metal-binding</keyword>
<dbReference type="InParanoid" id="A0A0G4H2Q1"/>
<sequence>MPRVHLSCNDGVLFFAFAYSSTEIILEWDKFATCYRPIQLWLVVSYLSILLFRAAHYLGQYLSDDGEEFLLYTQRGPPVWVSWMILGGLFPFFTAWTIVGTVWFAQLRAKTPNCLPRGSHPWFLMFWLGLCYIWIVIYLLFISVAVALDYRRRRAERDLRQVEDQDSLRRWGQLRIFVDYGIHLFRLRGLTPAQIERLPCSVVTAPQHEGCSICLEDLKEGETVRVLQQCGHVFHKSCIDIWLLRNAVCPLCKMSIPAVGTPLLDDNRGERSTTTAGDAQV</sequence>
<dbReference type="InterPro" id="IPR051834">
    <property type="entry name" value="RING_finger_E3_ligase"/>
</dbReference>
<accession>A0A0G4H2Q1</accession>
<dbReference type="OrthoDB" id="8062037at2759"/>
<protein>
    <recommendedName>
        <fullName evidence="6">RING-type domain-containing protein</fullName>
    </recommendedName>
</protein>
<feature type="transmembrane region" description="Helical" evidence="5">
    <location>
        <begin position="80"/>
        <end position="104"/>
    </location>
</feature>
<organism evidence="7 8">
    <name type="scientific">Vitrella brassicaformis (strain CCMP3155)</name>
    <dbReference type="NCBI Taxonomy" id="1169540"/>
    <lineage>
        <taxon>Eukaryota</taxon>
        <taxon>Sar</taxon>
        <taxon>Alveolata</taxon>
        <taxon>Colpodellida</taxon>
        <taxon>Vitrellaceae</taxon>
        <taxon>Vitrella</taxon>
    </lineage>
</organism>
<dbReference type="CDD" id="cd16454">
    <property type="entry name" value="RING-H2_PA-TM-RING"/>
    <property type="match status" value="1"/>
</dbReference>
<dbReference type="Proteomes" id="UP000041254">
    <property type="component" value="Unassembled WGS sequence"/>
</dbReference>
<dbReference type="EMBL" id="CDMY01000964">
    <property type="protein sequence ID" value="CEM37943.1"/>
    <property type="molecule type" value="Genomic_DNA"/>
</dbReference>
<evidence type="ECO:0000313" key="8">
    <source>
        <dbReference type="Proteomes" id="UP000041254"/>
    </source>
</evidence>
<feature type="transmembrane region" description="Helical" evidence="5">
    <location>
        <begin position="38"/>
        <end position="59"/>
    </location>
</feature>
<evidence type="ECO:0000313" key="7">
    <source>
        <dbReference type="EMBL" id="CEM37943.1"/>
    </source>
</evidence>
<dbReference type="PhylomeDB" id="A0A0G4H2Q1"/>
<keyword evidence="5" id="KW-0472">Membrane</keyword>
<dbReference type="PROSITE" id="PS50089">
    <property type="entry name" value="ZF_RING_2"/>
    <property type="match status" value="1"/>
</dbReference>
<feature type="transmembrane region" description="Helical" evidence="5">
    <location>
        <begin position="124"/>
        <end position="148"/>
    </location>
</feature>
<keyword evidence="2 4" id="KW-0863">Zinc-finger</keyword>
<dbReference type="PANTHER" id="PTHR45931">
    <property type="entry name" value="SI:CH211-59O9.10"/>
    <property type="match status" value="1"/>
</dbReference>
<evidence type="ECO:0000256" key="5">
    <source>
        <dbReference type="SAM" id="Phobius"/>
    </source>
</evidence>
<dbReference type="GO" id="GO:0006511">
    <property type="term" value="P:ubiquitin-dependent protein catabolic process"/>
    <property type="evidence" value="ECO:0007669"/>
    <property type="project" value="TreeGrafter"/>
</dbReference>
<evidence type="ECO:0000256" key="1">
    <source>
        <dbReference type="ARBA" id="ARBA00022723"/>
    </source>
</evidence>
<dbReference type="VEuPathDB" id="CryptoDB:Vbra_19437"/>
<keyword evidence="8" id="KW-1185">Reference proteome</keyword>
<keyword evidence="3" id="KW-0862">Zinc</keyword>
<dbReference type="UniPathway" id="UPA00143"/>
<evidence type="ECO:0000259" key="6">
    <source>
        <dbReference type="PROSITE" id="PS50089"/>
    </source>
</evidence>
<dbReference type="Pfam" id="PF13639">
    <property type="entry name" value="zf-RING_2"/>
    <property type="match status" value="1"/>
</dbReference>
<dbReference type="GO" id="GO:0016567">
    <property type="term" value="P:protein ubiquitination"/>
    <property type="evidence" value="ECO:0007669"/>
    <property type="project" value="UniProtKB-UniPathway"/>
</dbReference>
<dbReference type="SUPFAM" id="SSF57850">
    <property type="entry name" value="RING/U-box"/>
    <property type="match status" value="1"/>
</dbReference>
<reference evidence="7 8" key="1">
    <citation type="submission" date="2014-11" db="EMBL/GenBank/DDBJ databases">
        <authorList>
            <person name="Zhu J."/>
            <person name="Qi W."/>
            <person name="Song R."/>
        </authorList>
    </citation>
    <scope>NUCLEOTIDE SEQUENCE [LARGE SCALE GENOMIC DNA]</scope>
</reference>
<proteinExistence type="predicted"/>
<dbReference type="GO" id="GO:0005634">
    <property type="term" value="C:nucleus"/>
    <property type="evidence" value="ECO:0007669"/>
    <property type="project" value="TreeGrafter"/>
</dbReference>
<feature type="domain" description="RING-type" evidence="6">
    <location>
        <begin position="211"/>
        <end position="253"/>
    </location>
</feature>
<evidence type="ECO:0000256" key="2">
    <source>
        <dbReference type="ARBA" id="ARBA00022771"/>
    </source>
</evidence>
<dbReference type="PANTHER" id="PTHR45931:SF3">
    <property type="entry name" value="RING ZINC FINGER-CONTAINING PROTEIN"/>
    <property type="match status" value="1"/>
</dbReference>
<dbReference type="Gene3D" id="3.30.40.10">
    <property type="entry name" value="Zinc/RING finger domain, C3HC4 (zinc finger)"/>
    <property type="match status" value="1"/>
</dbReference>
<dbReference type="OMA" id="NDIFTRW"/>
<dbReference type="GO" id="GO:0061630">
    <property type="term" value="F:ubiquitin protein ligase activity"/>
    <property type="evidence" value="ECO:0007669"/>
    <property type="project" value="TreeGrafter"/>
</dbReference>
<keyword evidence="5" id="KW-0812">Transmembrane</keyword>
<dbReference type="InterPro" id="IPR001841">
    <property type="entry name" value="Znf_RING"/>
</dbReference>
<dbReference type="SMART" id="SM00184">
    <property type="entry name" value="RING"/>
    <property type="match status" value="1"/>
</dbReference>
<dbReference type="AlphaFoldDB" id="A0A0G4H2Q1"/>
<evidence type="ECO:0000256" key="3">
    <source>
        <dbReference type="ARBA" id="ARBA00022833"/>
    </source>
</evidence>
<keyword evidence="5" id="KW-1133">Transmembrane helix</keyword>
<name>A0A0G4H2Q1_VITBC</name>